<evidence type="ECO:0000313" key="11">
    <source>
        <dbReference type="Proteomes" id="UP000000321"/>
    </source>
</evidence>
<feature type="domain" description="Cation/H+ exchanger transmembrane" evidence="9">
    <location>
        <begin position="41"/>
        <end position="401"/>
    </location>
</feature>
<evidence type="ECO:0000256" key="3">
    <source>
        <dbReference type="ARBA" id="ARBA00022448"/>
    </source>
</evidence>
<sequence>MEEAVTEATATVEHAVAEVAQGAHGGHGADNGLTAIAFVIVVAVTAGLGLMRLRQPPLVGFILAGVLLGPSALGVISTSNENVTMLAEMGVLMLLFFIGMELSLKAFVASLKPAVQIAGGQLIAAMAISFGLMAISEATLAEAIILGFIIALSSTVVAMKMLEDIGELRQEPGRIAVAVLIAQDLAVVPMLILATSLGGEEAVSWVDVGLKIAVAVAVLGGLLWFLGRRPKLKPSFAPAVENNVEILALGSLAFCFAAASFSGLVGLSPAYGAFIAGLVVGASTLRSPVIHVVEPIQALLLVVFFLSIGLLIDLNYIVENWVLVLVASLFVILAKTVLNILLIRLAGLPHKTAVEAGLSMAQIGEFSFVLAAAAFASGAIGGDVYRLALAVTAVSLLVSPAWMVVIRHLEGEARFGYAEFRAALTELYGDRIETVEDMGVWLKVRGRALRRAMTRRRVARRNGKTGAEDETGERAPRE</sequence>
<dbReference type="PANTHER" id="PTHR42751">
    <property type="entry name" value="SODIUM/HYDROGEN EXCHANGER FAMILY/TRKA DOMAIN PROTEIN"/>
    <property type="match status" value="1"/>
</dbReference>
<dbReference type="Pfam" id="PF00999">
    <property type="entry name" value="Na_H_Exchanger"/>
    <property type="match status" value="1"/>
</dbReference>
<keyword evidence="5 8" id="KW-1133">Transmembrane helix</keyword>
<comment type="caution">
    <text evidence="10">The sequence shown here is derived from an EMBL/GenBank/DDBJ whole genome shotgun (WGS) entry which is preliminary data.</text>
</comment>
<proteinExistence type="inferred from homology"/>
<feature type="transmembrane region" description="Helical" evidence="8">
    <location>
        <begin position="174"/>
        <end position="196"/>
    </location>
</feature>
<evidence type="ECO:0000256" key="7">
    <source>
        <dbReference type="SAM" id="MobiDB-lite"/>
    </source>
</evidence>
<dbReference type="AlphaFoldDB" id="Q1YM44"/>
<dbReference type="BioCyc" id="AURANTIMONAS:SI859A1_02353-MONOMER"/>
<evidence type="ECO:0000256" key="6">
    <source>
        <dbReference type="ARBA" id="ARBA00023136"/>
    </source>
</evidence>
<feature type="transmembrane region" description="Helical" evidence="8">
    <location>
        <begin position="323"/>
        <end position="342"/>
    </location>
</feature>
<evidence type="ECO:0000259" key="9">
    <source>
        <dbReference type="Pfam" id="PF00999"/>
    </source>
</evidence>
<dbReference type="PANTHER" id="PTHR42751:SF3">
    <property type="entry name" value="SODIUM_GLUTAMATE SYMPORTER"/>
    <property type="match status" value="1"/>
</dbReference>
<dbReference type="GO" id="GO:0016020">
    <property type="term" value="C:membrane"/>
    <property type="evidence" value="ECO:0007669"/>
    <property type="project" value="UniProtKB-SubCell"/>
</dbReference>
<feature type="transmembrane region" description="Helical" evidence="8">
    <location>
        <begin position="208"/>
        <end position="226"/>
    </location>
</feature>
<dbReference type="Gene3D" id="1.20.1530.20">
    <property type="match status" value="1"/>
</dbReference>
<comment type="subcellular location">
    <subcellularLocation>
        <location evidence="1">Membrane</location>
        <topology evidence="1">Multi-pass membrane protein</topology>
    </subcellularLocation>
</comment>
<evidence type="ECO:0000313" key="10">
    <source>
        <dbReference type="EMBL" id="EAS51537.1"/>
    </source>
</evidence>
<comment type="similarity">
    <text evidence="2">Belongs to the monovalent cation:proton antiporter 2 (CPA2) transporter (TC 2.A.37) family.</text>
</comment>
<reference evidence="10 11" key="1">
    <citation type="journal article" date="2008" name="Appl. Environ. Microbiol.">
        <title>Genomic insights into Mn(II) oxidation by the marine alphaproteobacterium Aurantimonas sp. strain SI85-9A1.</title>
        <authorList>
            <person name="Dick G.J."/>
            <person name="Podell S."/>
            <person name="Johnson H.A."/>
            <person name="Rivera-Espinoza Y."/>
            <person name="Bernier-Latmani R."/>
            <person name="McCarthy J.K."/>
            <person name="Torpey J.W."/>
            <person name="Clement B.G."/>
            <person name="Gaasterland T."/>
            <person name="Tebo B.M."/>
        </authorList>
    </citation>
    <scope>NUCLEOTIDE SEQUENCE [LARGE SCALE GENOMIC DNA]</scope>
    <source>
        <strain evidence="10 11">SI85-9A1</strain>
    </source>
</reference>
<dbReference type="Proteomes" id="UP000000321">
    <property type="component" value="Unassembled WGS sequence"/>
</dbReference>
<keyword evidence="3" id="KW-0813">Transport</keyword>
<dbReference type="GO" id="GO:1902600">
    <property type="term" value="P:proton transmembrane transport"/>
    <property type="evidence" value="ECO:0007669"/>
    <property type="project" value="InterPro"/>
</dbReference>
<feature type="transmembrane region" description="Helical" evidence="8">
    <location>
        <begin position="83"/>
        <end position="102"/>
    </location>
</feature>
<keyword evidence="11" id="KW-1185">Reference proteome</keyword>
<accession>Q1YM44</accession>
<gene>
    <name evidence="10" type="ORF">SI859A1_02353</name>
</gene>
<feature type="transmembrane region" description="Helical" evidence="8">
    <location>
        <begin position="246"/>
        <end position="264"/>
    </location>
</feature>
<dbReference type="InterPro" id="IPR006153">
    <property type="entry name" value="Cation/H_exchanger_TM"/>
</dbReference>
<evidence type="ECO:0000256" key="1">
    <source>
        <dbReference type="ARBA" id="ARBA00004141"/>
    </source>
</evidence>
<dbReference type="InterPro" id="IPR038770">
    <property type="entry name" value="Na+/solute_symporter_sf"/>
</dbReference>
<evidence type="ECO:0000256" key="8">
    <source>
        <dbReference type="SAM" id="Phobius"/>
    </source>
</evidence>
<feature type="transmembrane region" description="Helical" evidence="8">
    <location>
        <begin position="58"/>
        <end position="77"/>
    </location>
</feature>
<feature type="transmembrane region" description="Helical" evidence="8">
    <location>
        <begin position="32"/>
        <end position="51"/>
    </location>
</feature>
<organism evidence="10 11">
    <name type="scientific">Aurantimonas manganoxydans (strain ATCC BAA-1229 / DSM 21871 / SI85-9A1)</name>
    <dbReference type="NCBI Taxonomy" id="287752"/>
    <lineage>
        <taxon>Bacteria</taxon>
        <taxon>Pseudomonadati</taxon>
        <taxon>Pseudomonadota</taxon>
        <taxon>Alphaproteobacteria</taxon>
        <taxon>Hyphomicrobiales</taxon>
        <taxon>Aurantimonadaceae</taxon>
        <taxon>Aurantimonas</taxon>
    </lineage>
</organism>
<keyword evidence="4 8" id="KW-0812">Transmembrane</keyword>
<feature type="transmembrane region" description="Helical" evidence="8">
    <location>
        <begin position="141"/>
        <end position="162"/>
    </location>
</feature>
<dbReference type="OrthoDB" id="9781411at2"/>
<evidence type="ECO:0000256" key="5">
    <source>
        <dbReference type="ARBA" id="ARBA00022989"/>
    </source>
</evidence>
<evidence type="ECO:0000256" key="2">
    <source>
        <dbReference type="ARBA" id="ARBA00005551"/>
    </source>
</evidence>
<dbReference type="RefSeq" id="WP_009210175.1">
    <property type="nucleotide sequence ID" value="NZ_BBWP01000001.1"/>
</dbReference>
<keyword evidence="6 8" id="KW-0472">Membrane</keyword>
<feature type="transmembrane region" description="Helical" evidence="8">
    <location>
        <begin position="298"/>
        <end position="317"/>
    </location>
</feature>
<feature type="transmembrane region" description="Helical" evidence="8">
    <location>
        <begin position="387"/>
        <end position="406"/>
    </location>
</feature>
<name>Q1YM44_AURMS</name>
<dbReference type="GO" id="GO:0015297">
    <property type="term" value="F:antiporter activity"/>
    <property type="evidence" value="ECO:0007669"/>
    <property type="project" value="InterPro"/>
</dbReference>
<protein>
    <submittedName>
        <fullName evidence="10">Possible sodium/hydrogen antiporter</fullName>
    </submittedName>
</protein>
<feature type="transmembrane region" description="Helical" evidence="8">
    <location>
        <begin position="363"/>
        <end position="381"/>
    </location>
</feature>
<evidence type="ECO:0000256" key="4">
    <source>
        <dbReference type="ARBA" id="ARBA00022692"/>
    </source>
</evidence>
<feature type="transmembrane region" description="Helical" evidence="8">
    <location>
        <begin position="114"/>
        <end position="135"/>
    </location>
</feature>
<dbReference type="EMBL" id="AAPJ01000001">
    <property type="protein sequence ID" value="EAS51537.1"/>
    <property type="molecule type" value="Genomic_DNA"/>
</dbReference>
<dbReference type="HOGENOM" id="CLU_005126_1_2_5"/>
<feature type="region of interest" description="Disordered" evidence="7">
    <location>
        <begin position="456"/>
        <end position="478"/>
    </location>
</feature>